<proteinExistence type="predicted"/>
<feature type="compositionally biased region" description="Basic and acidic residues" evidence="1">
    <location>
        <begin position="54"/>
        <end position="70"/>
    </location>
</feature>
<keyword evidence="2" id="KW-1133">Transmembrane helix</keyword>
<protein>
    <submittedName>
        <fullName evidence="3">Uncharacterized protein</fullName>
    </submittedName>
</protein>
<dbReference type="AlphaFoldDB" id="A0AAD5P9I4"/>
<evidence type="ECO:0000313" key="4">
    <source>
        <dbReference type="Proteomes" id="UP001209540"/>
    </source>
</evidence>
<sequence length="155" mass="18448">MNRHDALTINNRRRRILFNNNGRFVQFLKKQFTRSRRIFTMTNLKRITGTSANNDRHQYQHQHDRLERRQQQQQQSDPTPRWTMITININGVGDLTTYQINGVLLCALAVVPLLFFAFYQFGRLLGILEIIFFGVDDILRTTCYSITRIFTRFFS</sequence>
<evidence type="ECO:0000256" key="1">
    <source>
        <dbReference type="SAM" id="MobiDB-lite"/>
    </source>
</evidence>
<comment type="caution">
    <text evidence="3">The sequence shown here is derived from an EMBL/GenBank/DDBJ whole genome shotgun (WGS) entry which is preliminary data.</text>
</comment>
<dbReference type="EMBL" id="JAIXMP010000033">
    <property type="protein sequence ID" value="KAI9250193.1"/>
    <property type="molecule type" value="Genomic_DNA"/>
</dbReference>
<keyword evidence="2" id="KW-0472">Membrane</keyword>
<organism evidence="3 4">
    <name type="scientific">Phascolomyces articulosus</name>
    <dbReference type="NCBI Taxonomy" id="60185"/>
    <lineage>
        <taxon>Eukaryota</taxon>
        <taxon>Fungi</taxon>
        <taxon>Fungi incertae sedis</taxon>
        <taxon>Mucoromycota</taxon>
        <taxon>Mucoromycotina</taxon>
        <taxon>Mucoromycetes</taxon>
        <taxon>Mucorales</taxon>
        <taxon>Lichtheimiaceae</taxon>
        <taxon>Phascolomyces</taxon>
    </lineage>
</organism>
<keyword evidence="4" id="KW-1185">Reference proteome</keyword>
<reference evidence="3" key="1">
    <citation type="journal article" date="2022" name="IScience">
        <title>Evolution of zygomycete secretomes and the origins of terrestrial fungal ecologies.</title>
        <authorList>
            <person name="Chang Y."/>
            <person name="Wang Y."/>
            <person name="Mondo S."/>
            <person name="Ahrendt S."/>
            <person name="Andreopoulos W."/>
            <person name="Barry K."/>
            <person name="Beard J."/>
            <person name="Benny G.L."/>
            <person name="Blankenship S."/>
            <person name="Bonito G."/>
            <person name="Cuomo C."/>
            <person name="Desiro A."/>
            <person name="Gervers K.A."/>
            <person name="Hundley H."/>
            <person name="Kuo A."/>
            <person name="LaButti K."/>
            <person name="Lang B.F."/>
            <person name="Lipzen A."/>
            <person name="O'Donnell K."/>
            <person name="Pangilinan J."/>
            <person name="Reynolds N."/>
            <person name="Sandor L."/>
            <person name="Smith M.E."/>
            <person name="Tsang A."/>
            <person name="Grigoriev I.V."/>
            <person name="Stajich J.E."/>
            <person name="Spatafora J.W."/>
        </authorList>
    </citation>
    <scope>NUCLEOTIDE SEQUENCE</scope>
    <source>
        <strain evidence="3">RSA 2281</strain>
    </source>
</reference>
<name>A0AAD5P9I4_9FUNG</name>
<dbReference type="Proteomes" id="UP001209540">
    <property type="component" value="Unassembled WGS sequence"/>
</dbReference>
<accession>A0AAD5P9I4</accession>
<reference evidence="3" key="2">
    <citation type="submission" date="2023-02" db="EMBL/GenBank/DDBJ databases">
        <authorList>
            <consortium name="DOE Joint Genome Institute"/>
            <person name="Mondo S.J."/>
            <person name="Chang Y."/>
            <person name="Wang Y."/>
            <person name="Ahrendt S."/>
            <person name="Andreopoulos W."/>
            <person name="Barry K."/>
            <person name="Beard J."/>
            <person name="Benny G.L."/>
            <person name="Blankenship S."/>
            <person name="Bonito G."/>
            <person name="Cuomo C."/>
            <person name="Desiro A."/>
            <person name="Gervers K.A."/>
            <person name="Hundley H."/>
            <person name="Kuo A."/>
            <person name="LaButti K."/>
            <person name="Lang B.F."/>
            <person name="Lipzen A."/>
            <person name="O'Donnell K."/>
            <person name="Pangilinan J."/>
            <person name="Reynolds N."/>
            <person name="Sandor L."/>
            <person name="Smith M.W."/>
            <person name="Tsang A."/>
            <person name="Grigoriev I.V."/>
            <person name="Stajich J.E."/>
            <person name="Spatafora J.W."/>
        </authorList>
    </citation>
    <scope>NUCLEOTIDE SEQUENCE</scope>
    <source>
        <strain evidence="3">RSA 2281</strain>
    </source>
</reference>
<keyword evidence="2" id="KW-0812">Transmembrane</keyword>
<gene>
    <name evidence="3" type="ORF">BDA99DRAFT_541906</name>
</gene>
<evidence type="ECO:0000256" key="2">
    <source>
        <dbReference type="SAM" id="Phobius"/>
    </source>
</evidence>
<evidence type="ECO:0000313" key="3">
    <source>
        <dbReference type="EMBL" id="KAI9250193.1"/>
    </source>
</evidence>
<feature type="transmembrane region" description="Helical" evidence="2">
    <location>
        <begin position="98"/>
        <end position="119"/>
    </location>
</feature>
<feature type="region of interest" description="Disordered" evidence="1">
    <location>
        <begin position="50"/>
        <end position="79"/>
    </location>
</feature>